<evidence type="ECO:0000313" key="2">
    <source>
        <dbReference type="Proteomes" id="UP001055879"/>
    </source>
</evidence>
<gene>
    <name evidence="1" type="ORF">L6452_34621</name>
</gene>
<comment type="caution">
    <text evidence="1">The sequence shown here is derived from an EMBL/GenBank/DDBJ whole genome shotgun (WGS) entry which is preliminary data.</text>
</comment>
<reference evidence="2" key="1">
    <citation type="journal article" date="2022" name="Mol. Ecol. Resour.">
        <title>The genomes of chicory, endive, great burdock and yacon provide insights into Asteraceae palaeo-polyploidization history and plant inulin production.</title>
        <authorList>
            <person name="Fan W."/>
            <person name="Wang S."/>
            <person name="Wang H."/>
            <person name="Wang A."/>
            <person name="Jiang F."/>
            <person name="Liu H."/>
            <person name="Zhao H."/>
            <person name="Xu D."/>
            <person name="Zhang Y."/>
        </authorList>
    </citation>
    <scope>NUCLEOTIDE SEQUENCE [LARGE SCALE GENOMIC DNA]</scope>
    <source>
        <strain evidence="2">cv. Niubang</strain>
    </source>
</reference>
<proteinExistence type="predicted"/>
<evidence type="ECO:0000313" key="1">
    <source>
        <dbReference type="EMBL" id="KAI3685379.1"/>
    </source>
</evidence>
<sequence>MGAVEVVVGTTGGATREIYKVTNLSDDDVASPKEGTMCWGVTREKPIWVTFEKDMVINLKHERVVTSDTTIDAKVEICNGAGRKQKSHFRNRSICFSQNDLHRLKIKATALKSSPPPPPWPSTMAIYPHALPSSGVMPSFVSALQYFPDLGFDAFLILTILQV</sequence>
<dbReference type="Proteomes" id="UP001055879">
    <property type="component" value="Linkage Group LG12"/>
</dbReference>
<organism evidence="1 2">
    <name type="scientific">Arctium lappa</name>
    <name type="common">Greater burdock</name>
    <name type="synonym">Lappa major</name>
    <dbReference type="NCBI Taxonomy" id="4217"/>
    <lineage>
        <taxon>Eukaryota</taxon>
        <taxon>Viridiplantae</taxon>
        <taxon>Streptophyta</taxon>
        <taxon>Embryophyta</taxon>
        <taxon>Tracheophyta</taxon>
        <taxon>Spermatophyta</taxon>
        <taxon>Magnoliopsida</taxon>
        <taxon>eudicotyledons</taxon>
        <taxon>Gunneridae</taxon>
        <taxon>Pentapetalae</taxon>
        <taxon>asterids</taxon>
        <taxon>campanulids</taxon>
        <taxon>Asterales</taxon>
        <taxon>Asteraceae</taxon>
        <taxon>Carduoideae</taxon>
        <taxon>Cardueae</taxon>
        <taxon>Arctiinae</taxon>
        <taxon>Arctium</taxon>
    </lineage>
</organism>
<protein>
    <submittedName>
        <fullName evidence="1">Uncharacterized protein</fullName>
    </submittedName>
</protein>
<accession>A0ACB8YHY7</accession>
<dbReference type="EMBL" id="CM042058">
    <property type="protein sequence ID" value="KAI3685379.1"/>
    <property type="molecule type" value="Genomic_DNA"/>
</dbReference>
<reference evidence="1 2" key="2">
    <citation type="journal article" date="2022" name="Mol. Ecol. Resour.">
        <title>The genomes of chicory, endive, great burdock and yacon provide insights into Asteraceae paleo-polyploidization history and plant inulin production.</title>
        <authorList>
            <person name="Fan W."/>
            <person name="Wang S."/>
            <person name="Wang H."/>
            <person name="Wang A."/>
            <person name="Jiang F."/>
            <person name="Liu H."/>
            <person name="Zhao H."/>
            <person name="Xu D."/>
            <person name="Zhang Y."/>
        </authorList>
    </citation>
    <scope>NUCLEOTIDE SEQUENCE [LARGE SCALE GENOMIC DNA]</scope>
    <source>
        <strain evidence="2">cv. Niubang</strain>
    </source>
</reference>
<keyword evidence="2" id="KW-1185">Reference proteome</keyword>
<name>A0ACB8YHY7_ARCLA</name>